<dbReference type="GO" id="GO:0022857">
    <property type="term" value="F:transmembrane transporter activity"/>
    <property type="evidence" value="ECO:0007669"/>
    <property type="project" value="InterPro"/>
</dbReference>
<keyword evidence="4 7" id="KW-0812">Transmembrane</keyword>
<protein>
    <submittedName>
        <fullName evidence="9">Synaptic vesicle 2-related protein</fullName>
    </submittedName>
</protein>
<feature type="transmembrane region" description="Helical" evidence="7">
    <location>
        <begin position="119"/>
        <end position="141"/>
    </location>
</feature>
<evidence type="ECO:0000256" key="5">
    <source>
        <dbReference type="ARBA" id="ARBA00022989"/>
    </source>
</evidence>
<dbReference type="SUPFAM" id="SSF103473">
    <property type="entry name" value="MFS general substrate transporter"/>
    <property type="match status" value="1"/>
</dbReference>
<comment type="caution">
    <text evidence="9">The sequence shown here is derived from an EMBL/GenBank/DDBJ whole genome shotgun (WGS) entry which is preliminary data.</text>
</comment>
<keyword evidence="5 7" id="KW-1133">Transmembrane helix</keyword>
<dbReference type="GO" id="GO:0016020">
    <property type="term" value="C:membrane"/>
    <property type="evidence" value="ECO:0007669"/>
    <property type="project" value="UniProtKB-SubCell"/>
</dbReference>
<comment type="similarity">
    <text evidence="2">Belongs to the major facilitator superfamily.</text>
</comment>
<evidence type="ECO:0000256" key="7">
    <source>
        <dbReference type="SAM" id="Phobius"/>
    </source>
</evidence>
<dbReference type="InterPro" id="IPR005828">
    <property type="entry name" value="MFS_sugar_transport-like"/>
</dbReference>
<dbReference type="InterPro" id="IPR000540">
    <property type="entry name" value="Flag_MotA_CS"/>
</dbReference>
<dbReference type="Proteomes" id="UP000762676">
    <property type="component" value="Unassembled WGS sequence"/>
</dbReference>
<dbReference type="InterPro" id="IPR036259">
    <property type="entry name" value="MFS_trans_sf"/>
</dbReference>
<dbReference type="InterPro" id="IPR020846">
    <property type="entry name" value="MFS_dom"/>
</dbReference>
<evidence type="ECO:0000256" key="6">
    <source>
        <dbReference type="ARBA" id="ARBA00023136"/>
    </source>
</evidence>
<feature type="domain" description="Major facilitator superfamily (MFS) profile" evidence="8">
    <location>
        <begin position="1"/>
        <end position="216"/>
    </location>
</feature>
<dbReference type="PROSITE" id="PS01307">
    <property type="entry name" value="MOTA"/>
    <property type="match status" value="1"/>
</dbReference>
<feature type="transmembrane region" description="Helical" evidence="7">
    <location>
        <begin position="147"/>
        <end position="168"/>
    </location>
</feature>
<organism evidence="9 10">
    <name type="scientific">Elysia marginata</name>
    <dbReference type="NCBI Taxonomy" id="1093978"/>
    <lineage>
        <taxon>Eukaryota</taxon>
        <taxon>Metazoa</taxon>
        <taxon>Spiralia</taxon>
        <taxon>Lophotrochozoa</taxon>
        <taxon>Mollusca</taxon>
        <taxon>Gastropoda</taxon>
        <taxon>Heterobranchia</taxon>
        <taxon>Euthyneura</taxon>
        <taxon>Panpulmonata</taxon>
        <taxon>Sacoglossa</taxon>
        <taxon>Placobranchoidea</taxon>
        <taxon>Plakobranchidae</taxon>
        <taxon>Elysia</taxon>
    </lineage>
</organism>
<dbReference type="PANTHER" id="PTHR23511">
    <property type="entry name" value="SYNAPTIC VESICLE GLYCOPROTEIN 2"/>
    <property type="match status" value="1"/>
</dbReference>
<evidence type="ECO:0000256" key="1">
    <source>
        <dbReference type="ARBA" id="ARBA00004141"/>
    </source>
</evidence>
<evidence type="ECO:0000313" key="10">
    <source>
        <dbReference type="Proteomes" id="UP000762676"/>
    </source>
</evidence>
<comment type="subcellular location">
    <subcellularLocation>
        <location evidence="1">Membrane</location>
        <topology evidence="1">Multi-pass membrane protein</topology>
    </subcellularLocation>
</comment>
<evidence type="ECO:0000256" key="3">
    <source>
        <dbReference type="ARBA" id="ARBA00022448"/>
    </source>
</evidence>
<keyword evidence="3" id="KW-0813">Transport</keyword>
<proteinExistence type="inferred from homology"/>
<evidence type="ECO:0000256" key="4">
    <source>
        <dbReference type="ARBA" id="ARBA00022692"/>
    </source>
</evidence>
<dbReference type="PROSITE" id="PS50850">
    <property type="entry name" value="MFS"/>
    <property type="match status" value="1"/>
</dbReference>
<feature type="transmembrane region" description="Helical" evidence="7">
    <location>
        <begin position="85"/>
        <end position="107"/>
    </location>
</feature>
<sequence length="216" mass="23864">MPPQMADSMEIMLLSILGPVLSCDWFLPPWQQALLTTLVMTGMMLGSSYWGSITDKYGRRTALALATTLIGYFGFLSAFSPMYTWMAIIRFLVGCCLAALPQTATLYSEYLPTKNRPAGLLFLAIFWSVGAAAEVILAMLVMPTLGWRYLMAFSAVPVLLFPIISPWLPESARYYLACGRNNDAERMLEMVARNNNRPALPGKVTTLDTEVSSPSP</sequence>
<dbReference type="AlphaFoldDB" id="A0AAV4FXS0"/>
<name>A0AAV4FXS0_9GAST</name>
<feature type="transmembrane region" description="Helical" evidence="7">
    <location>
        <begin position="62"/>
        <end position="79"/>
    </location>
</feature>
<keyword evidence="10" id="KW-1185">Reference proteome</keyword>
<dbReference type="PANTHER" id="PTHR23511:SF5">
    <property type="entry name" value="MAJOR FACILITATOR-TYPE TRANSPORTER HXNZ-RELATED"/>
    <property type="match status" value="1"/>
</dbReference>
<reference evidence="9 10" key="1">
    <citation type="journal article" date="2021" name="Elife">
        <title>Chloroplast acquisition without the gene transfer in kleptoplastic sea slugs, Plakobranchus ocellatus.</title>
        <authorList>
            <person name="Maeda T."/>
            <person name="Takahashi S."/>
            <person name="Yoshida T."/>
            <person name="Shimamura S."/>
            <person name="Takaki Y."/>
            <person name="Nagai Y."/>
            <person name="Toyoda A."/>
            <person name="Suzuki Y."/>
            <person name="Arimoto A."/>
            <person name="Ishii H."/>
            <person name="Satoh N."/>
            <person name="Nishiyama T."/>
            <person name="Hasebe M."/>
            <person name="Maruyama T."/>
            <person name="Minagawa J."/>
            <person name="Obokata J."/>
            <person name="Shigenobu S."/>
        </authorList>
    </citation>
    <scope>NUCLEOTIDE SEQUENCE [LARGE SCALE GENOMIC DNA]</scope>
</reference>
<feature type="transmembrane region" description="Helical" evidence="7">
    <location>
        <begin position="32"/>
        <end position="50"/>
    </location>
</feature>
<accession>A0AAV4FXS0</accession>
<gene>
    <name evidence="9" type="ORF">ElyMa_000499500</name>
</gene>
<evidence type="ECO:0000259" key="8">
    <source>
        <dbReference type="PROSITE" id="PS50850"/>
    </source>
</evidence>
<dbReference type="Gene3D" id="1.20.1250.20">
    <property type="entry name" value="MFS general substrate transporter like domains"/>
    <property type="match status" value="1"/>
</dbReference>
<evidence type="ECO:0000313" key="9">
    <source>
        <dbReference type="EMBL" id="GFR77090.1"/>
    </source>
</evidence>
<dbReference type="EMBL" id="BMAT01000957">
    <property type="protein sequence ID" value="GFR77090.1"/>
    <property type="molecule type" value="Genomic_DNA"/>
</dbReference>
<keyword evidence="6 7" id="KW-0472">Membrane</keyword>
<dbReference type="Pfam" id="PF00083">
    <property type="entry name" value="Sugar_tr"/>
    <property type="match status" value="1"/>
</dbReference>
<evidence type="ECO:0000256" key="2">
    <source>
        <dbReference type="ARBA" id="ARBA00008335"/>
    </source>
</evidence>